<dbReference type="EMBL" id="DXEV01000017">
    <property type="protein sequence ID" value="HIX55970.1"/>
    <property type="molecule type" value="Genomic_DNA"/>
</dbReference>
<sequence>MSIAETPHLMREERMGMRSVCAFSHLTSLPGVALYRVDTQKVRLDRYAAQLLGISEEACTLSAHELLRTLGLHIAKLFLASMRQLHDGRPPLNSIVDGQSANNTNLRFTIPQGEYKGTVLYVRMSAFYDGPQQLAGVMFNLSRLLPNRLALIPEMLSLSSKFNWMIKDNILIMHSNYYQRLGYVRQAQHLVFDFDAWERYLVHPQDRHIRELLKPLLTSKQYGDKFDICFRTRKLEGNYIWTRSVGTVIARDAEGNALRVIGHNSYINEVTDNFERLRTRVYTDVLTGLKNRTYFSEHLADFLSPQLQPLGIFFFDATALKLYNDYLGHVSGDKLLFSIASLLQDCFGPDKELIRISGDELIAIMPHCCQKKLQQMDQTIEQALAQRNSKAPLRMPVFFSHGSVCLDLNSTLYYEQFWQSLPPSLQQAFGHDGMSQCLEQARPVSLMSCVDDSGEPKVTETALKNNEVACTFPLRMQQQLQIRWNQWQPLQSQQEQATELFSQALHQADLLMQKAKKKNHDAHYGMIKQYLERVLKRSIDLTDKRLFGPSHRGPQVLA</sequence>
<dbReference type="CDD" id="cd01949">
    <property type="entry name" value="GGDEF"/>
    <property type="match status" value="1"/>
</dbReference>
<dbReference type="Gene3D" id="3.30.450.20">
    <property type="entry name" value="PAS domain"/>
    <property type="match status" value="1"/>
</dbReference>
<reference evidence="2" key="1">
    <citation type="journal article" date="2021" name="PeerJ">
        <title>Extensive microbial diversity within the chicken gut microbiome revealed by metagenomics and culture.</title>
        <authorList>
            <person name="Gilroy R."/>
            <person name="Ravi A."/>
            <person name="Getino M."/>
            <person name="Pursley I."/>
            <person name="Horton D.L."/>
            <person name="Alikhan N.F."/>
            <person name="Baker D."/>
            <person name="Gharbi K."/>
            <person name="Hall N."/>
            <person name="Watson M."/>
            <person name="Adriaenssens E.M."/>
            <person name="Foster-Nyarko E."/>
            <person name="Jarju S."/>
            <person name="Secka A."/>
            <person name="Antonio M."/>
            <person name="Oren A."/>
            <person name="Chaudhuri R.R."/>
            <person name="La Ragione R."/>
            <person name="Hildebrand F."/>
            <person name="Pallen M.J."/>
        </authorList>
    </citation>
    <scope>NUCLEOTIDE SEQUENCE</scope>
    <source>
        <strain evidence="2">USASDec5-558</strain>
    </source>
</reference>
<dbReference type="InterPro" id="IPR000160">
    <property type="entry name" value="GGDEF_dom"/>
</dbReference>
<evidence type="ECO:0000313" key="3">
    <source>
        <dbReference type="Proteomes" id="UP000886829"/>
    </source>
</evidence>
<name>A0A9D1WB56_9GAMM</name>
<dbReference type="NCBIfam" id="TIGR00254">
    <property type="entry name" value="GGDEF"/>
    <property type="match status" value="1"/>
</dbReference>
<evidence type="ECO:0000313" key="2">
    <source>
        <dbReference type="EMBL" id="HIX55970.1"/>
    </source>
</evidence>
<dbReference type="InterPro" id="IPR029787">
    <property type="entry name" value="Nucleotide_cyclase"/>
</dbReference>
<dbReference type="PANTHER" id="PTHR44757">
    <property type="entry name" value="DIGUANYLATE CYCLASE DGCP"/>
    <property type="match status" value="1"/>
</dbReference>
<organism evidence="2 3">
    <name type="scientific">Candidatus Anaerobiospirillum pullistercoris</name>
    <dbReference type="NCBI Taxonomy" id="2838452"/>
    <lineage>
        <taxon>Bacteria</taxon>
        <taxon>Pseudomonadati</taxon>
        <taxon>Pseudomonadota</taxon>
        <taxon>Gammaproteobacteria</taxon>
        <taxon>Aeromonadales</taxon>
        <taxon>Succinivibrionaceae</taxon>
        <taxon>Anaerobiospirillum</taxon>
    </lineage>
</organism>
<dbReference type="SMART" id="SM00267">
    <property type="entry name" value="GGDEF"/>
    <property type="match status" value="1"/>
</dbReference>
<feature type="domain" description="GGDEF" evidence="1">
    <location>
        <begin position="308"/>
        <end position="442"/>
    </location>
</feature>
<proteinExistence type="predicted"/>
<gene>
    <name evidence="2" type="ORF">H9850_00680</name>
</gene>
<dbReference type="Pfam" id="PF08447">
    <property type="entry name" value="PAS_3"/>
    <property type="match status" value="1"/>
</dbReference>
<evidence type="ECO:0000259" key="1">
    <source>
        <dbReference type="PROSITE" id="PS50887"/>
    </source>
</evidence>
<dbReference type="InterPro" id="IPR043128">
    <property type="entry name" value="Rev_trsase/Diguanyl_cyclase"/>
</dbReference>
<protein>
    <submittedName>
        <fullName evidence="2">GGDEF domain-containing protein</fullName>
    </submittedName>
</protein>
<accession>A0A9D1WB56</accession>
<dbReference type="Proteomes" id="UP000886829">
    <property type="component" value="Unassembled WGS sequence"/>
</dbReference>
<dbReference type="InterPro" id="IPR013655">
    <property type="entry name" value="PAS_fold_3"/>
</dbReference>
<dbReference type="PROSITE" id="PS50887">
    <property type="entry name" value="GGDEF"/>
    <property type="match status" value="1"/>
</dbReference>
<reference evidence="2" key="2">
    <citation type="submission" date="2021-04" db="EMBL/GenBank/DDBJ databases">
        <authorList>
            <person name="Gilroy R."/>
        </authorList>
    </citation>
    <scope>NUCLEOTIDE SEQUENCE</scope>
    <source>
        <strain evidence="2">USASDec5-558</strain>
    </source>
</reference>
<comment type="caution">
    <text evidence="2">The sequence shown here is derived from an EMBL/GenBank/DDBJ whole genome shotgun (WGS) entry which is preliminary data.</text>
</comment>
<dbReference type="Gene3D" id="3.30.70.270">
    <property type="match status" value="1"/>
</dbReference>
<dbReference type="Pfam" id="PF00990">
    <property type="entry name" value="GGDEF"/>
    <property type="match status" value="1"/>
</dbReference>
<dbReference type="PANTHER" id="PTHR44757:SF2">
    <property type="entry name" value="BIOFILM ARCHITECTURE MAINTENANCE PROTEIN MBAA"/>
    <property type="match status" value="1"/>
</dbReference>
<dbReference type="SUPFAM" id="SSF55073">
    <property type="entry name" value="Nucleotide cyclase"/>
    <property type="match status" value="1"/>
</dbReference>
<dbReference type="InterPro" id="IPR052155">
    <property type="entry name" value="Biofilm_reg_signaling"/>
</dbReference>
<dbReference type="AlphaFoldDB" id="A0A9D1WB56"/>